<evidence type="ECO:0000313" key="3">
    <source>
        <dbReference type="Proteomes" id="UP000197418"/>
    </source>
</evidence>
<accession>A0A218P967</accession>
<sequence length="201" mass="22085">MNIYFTTMAAGGMLVLLGIFLTWNLARVVEKFRTGKKRLSWLVLLGGLLTAMGFIPAVAMADSSVIVWAVILGPVLISYALSESGLVRANLEMLLQVGVVIASLVLQSGDYIAIAESFSAVSIILLINAVAFYIHTPPGISRTSKAAAWLFAIFVLLNAWGRGNPYVLSIYILSMFLWISALVRLHFIARDRFYRNAQEDL</sequence>
<dbReference type="EMBL" id="CP015102">
    <property type="protein sequence ID" value="ASJ07313.1"/>
    <property type="molecule type" value="Genomic_DNA"/>
</dbReference>
<feature type="transmembrane region" description="Helical" evidence="1">
    <location>
        <begin position="89"/>
        <end position="106"/>
    </location>
</feature>
<dbReference type="AlphaFoldDB" id="A0A218P967"/>
<organism evidence="2 3">
    <name type="scientific">Thermococcus pacificus</name>
    <dbReference type="NCBI Taxonomy" id="71998"/>
    <lineage>
        <taxon>Archaea</taxon>
        <taxon>Methanobacteriati</taxon>
        <taxon>Methanobacteriota</taxon>
        <taxon>Thermococci</taxon>
        <taxon>Thermococcales</taxon>
        <taxon>Thermococcaceae</taxon>
        <taxon>Thermococcus</taxon>
    </lineage>
</organism>
<feature type="transmembrane region" description="Helical" evidence="1">
    <location>
        <begin position="112"/>
        <end position="134"/>
    </location>
</feature>
<feature type="transmembrane region" description="Helical" evidence="1">
    <location>
        <begin position="6"/>
        <end position="26"/>
    </location>
</feature>
<name>A0A218P967_9EURY</name>
<dbReference type="Proteomes" id="UP000197418">
    <property type="component" value="Chromosome"/>
</dbReference>
<keyword evidence="3" id="KW-1185">Reference proteome</keyword>
<keyword evidence="1" id="KW-1133">Transmembrane helix</keyword>
<feature type="transmembrane region" description="Helical" evidence="1">
    <location>
        <begin position="38"/>
        <end position="59"/>
    </location>
</feature>
<evidence type="ECO:0000256" key="1">
    <source>
        <dbReference type="SAM" id="Phobius"/>
    </source>
</evidence>
<reference evidence="2 3" key="1">
    <citation type="submission" date="2016-04" db="EMBL/GenBank/DDBJ databases">
        <title>Complete genome sequence of Thermococcus pacificus type strain P4.</title>
        <authorList>
            <person name="Oger P.M."/>
        </authorList>
    </citation>
    <scope>NUCLEOTIDE SEQUENCE [LARGE SCALE GENOMIC DNA]</scope>
    <source>
        <strain evidence="2 3">P-4</strain>
    </source>
</reference>
<proteinExistence type="predicted"/>
<protein>
    <submittedName>
        <fullName evidence="2">Uncharacterized protein</fullName>
    </submittedName>
</protein>
<feature type="transmembrane region" description="Helical" evidence="1">
    <location>
        <begin position="65"/>
        <end position="82"/>
    </location>
</feature>
<feature type="transmembrane region" description="Helical" evidence="1">
    <location>
        <begin position="146"/>
        <end position="162"/>
    </location>
</feature>
<keyword evidence="1" id="KW-0812">Transmembrane</keyword>
<gene>
    <name evidence="2" type="ORF">A3L08_08255</name>
</gene>
<feature type="transmembrane region" description="Helical" evidence="1">
    <location>
        <begin position="168"/>
        <end position="187"/>
    </location>
</feature>
<evidence type="ECO:0000313" key="2">
    <source>
        <dbReference type="EMBL" id="ASJ07313.1"/>
    </source>
</evidence>
<keyword evidence="1" id="KW-0472">Membrane</keyword>
<dbReference type="KEGG" id="tpaf:A3L08_08255"/>